<keyword evidence="13" id="KW-1185">Reference proteome</keyword>
<sequence>MKVTIKGYNAVAEWKWALPPGCDDTCGICRVVFEGSCSKCKYPGDDCPIGKFILFTPASSSSILTNLFAVVGECKHVFHMHCITDWIRSEASQGRCPMCRQVFKEKTAHSNVTTHNGNGGGGGPAAAGAAAGGTRASTSTASAR</sequence>
<gene>
    <name evidence="12" type="ORF">PRZ48_001014</name>
</gene>
<dbReference type="Proteomes" id="UP001305779">
    <property type="component" value="Unassembled WGS sequence"/>
</dbReference>
<protein>
    <recommendedName>
        <fullName evidence="1">Anaphase-promoting complex subunit 11</fullName>
    </recommendedName>
</protein>
<dbReference type="EMBL" id="JAXOVC010000001">
    <property type="protein sequence ID" value="KAK4507279.1"/>
    <property type="molecule type" value="Genomic_DNA"/>
</dbReference>
<evidence type="ECO:0000259" key="11">
    <source>
        <dbReference type="PROSITE" id="PS50089"/>
    </source>
</evidence>
<evidence type="ECO:0000313" key="12">
    <source>
        <dbReference type="EMBL" id="KAK4507279.1"/>
    </source>
</evidence>
<dbReference type="PROSITE" id="PS50089">
    <property type="entry name" value="ZF_RING_2"/>
    <property type="match status" value="1"/>
</dbReference>
<dbReference type="InterPro" id="IPR001841">
    <property type="entry name" value="Znf_RING"/>
</dbReference>
<evidence type="ECO:0000256" key="2">
    <source>
        <dbReference type="ARBA" id="ARBA00022618"/>
    </source>
</evidence>
<dbReference type="InterPro" id="IPR051031">
    <property type="entry name" value="RING-box_E3_Ubiquitin_Ligase"/>
</dbReference>
<evidence type="ECO:0000256" key="7">
    <source>
        <dbReference type="ARBA" id="ARBA00022833"/>
    </source>
</evidence>
<evidence type="ECO:0000256" key="6">
    <source>
        <dbReference type="ARBA" id="ARBA00022786"/>
    </source>
</evidence>
<dbReference type="Pfam" id="PF12861">
    <property type="entry name" value="zf-ANAPC11"/>
    <property type="match status" value="2"/>
</dbReference>
<evidence type="ECO:0000256" key="9">
    <source>
        <dbReference type="PROSITE-ProRule" id="PRU00175"/>
    </source>
</evidence>
<feature type="domain" description="RING-type" evidence="11">
    <location>
        <begin position="37"/>
        <end position="100"/>
    </location>
</feature>
<dbReference type="CDD" id="cd16456">
    <property type="entry name" value="RING-H2_APC11"/>
    <property type="match status" value="1"/>
</dbReference>
<name>A0ABR0F029_ZASCE</name>
<keyword evidence="3" id="KW-0479">Metal-binding</keyword>
<feature type="compositionally biased region" description="Low complexity" evidence="10">
    <location>
        <begin position="126"/>
        <end position="144"/>
    </location>
</feature>
<proteinExistence type="predicted"/>
<dbReference type="SUPFAM" id="SSF57850">
    <property type="entry name" value="RING/U-box"/>
    <property type="match status" value="1"/>
</dbReference>
<organism evidence="12 13">
    <name type="scientific">Zasmidium cellare</name>
    <name type="common">Wine cellar mold</name>
    <name type="synonym">Racodium cellare</name>
    <dbReference type="NCBI Taxonomy" id="395010"/>
    <lineage>
        <taxon>Eukaryota</taxon>
        <taxon>Fungi</taxon>
        <taxon>Dikarya</taxon>
        <taxon>Ascomycota</taxon>
        <taxon>Pezizomycotina</taxon>
        <taxon>Dothideomycetes</taxon>
        <taxon>Dothideomycetidae</taxon>
        <taxon>Mycosphaerellales</taxon>
        <taxon>Mycosphaerellaceae</taxon>
        <taxon>Zasmidium</taxon>
    </lineage>
</organism>
<keyword evidence="7" id="KW-0862">Zinc</keyword>
<evidence type="ECO:0000256" key="1">
    <source>
        <dbReference type="ARBA" id="ARBA00013928"/>
    </source>
</evidence>
<dbReference type="InterPro" id="IPR013083">
    <property type="entry name" value="Znf_RING/FYVE/PHD"/>
</dbReference>
<accession>A0ABR0F029</accession>
<evidence type="ECO:0000256" key="3">
    <source>
        <dbReference type="ARBA" id="ARBA00022723"/>
    </source>
</evidence>
<evidence type="ECO:0000313" key="13">
    <source>
        <dbReference type="Proteomes" id="UP001305779"/>
    </source>
</evidence>
<evidence type="ECO:0000256" key="10">
    <source>
        <dbReference type="SAM" id="MobiDB-lite"/>
    </source>
</evidence>
<feature type="region of interest" description="Disordered" evidence="10">
    <location>
        <begin position="111"/>
        <end position="144"/>
    </location>
</feature>
<dbReference type="PANTHER" id="PTHR11210">
    <property type="entry name" value="RING BOX"/>
    <property type="match status" value="1"/>
</dbReference>
<evidence type="ECO:0000256" key="4">
    <source>
        <dbReference type="ARBA" id="ARBA00022771"/>
    </source>
</evidence>
<keyword evidence="8" id="KW-0131">Cell cycle</keyword>
<keyword evidence="2" id="KW-0132">Cell division</keyword>
<comment type="caution">
    <text evidence="12">The sequence shown here is derived from an EMBL/GenBank/DDBJ whole genome shotgun (WGS) entry which is preliminary data.</text>
</comment>
<dbReference type="InterPro" id="IPR024991">
    <property type="entry name" value="RING-H2_APC11"/>
</dbReference>
<dbReference type="Gene3D" id="3.30.40.10">
    <property type="entry name" value="Zinc/RING finger domain, C3HC4 (zinc finger)"/>
    <property type="match status" value="1"/>
</dbReference>
<keyword evidence="6" id="KW-0833">Ubl conjugation pathway</keyword>
<keyword evidence="4 9" id="KW-0863">Zinc-finger</keyword>
<evidence type="ECO:0000256" key="8">
    <source>
        <dbReference type="ARBA" id="ARBA00023306"/>
    </source>
</evidence>
<keyword evidence="5" id="KW-0498">Mitosis</keyword>
<evidence type="ECO:0000256" key="5">
    <source>
        <dbReference type="ARBA" id="ARBA00022776"/>
    </source>
</evidence>
<reference evidence="12 13" key="1">
    <citation type="journal article" date="2023" name="G3 (Bethesda)">
        <title>A chromosome-level genome assembly of Zasmidium syzygii isolated from banana leaves.</title>
        <authorList>
            <person name="van Westerhoven A.C."/>
            <person name="Mehrabi R."/>
            <person name="Talebi R."/>
            <person name="Steentjes M.B.F."/>
            <person name="Corcolon B."/>
            <person name="Chong P.A."/>
            <person name="Kema G.H.J."/>
            <person name="Seidl M.F."/>
        </authorList>
    </citation>
    <scope>NUCLEOTIDE SEQUENCE [LARGE SCALE GENOMIC DNA]</scope>
    <source>
        <strain evidence="12 13">P124</strain>
    </source>
</reference>